<dbReference type="Proteomes" id="UP000008783">
    <property type="component" value="Unassembled WGS sequence"/>
</dbReference>
<dbReference type="OrthoDB" id="2506154at2759"/>
<gene>
    <name evidence="1" type="ORF">PGTG_13042</name>
</gene>
<evidence type="ECO:0000313" key="2">
    <source>
        <dbReference type="Proteomes" id="UP000008783"/>
    </source>
</evidence>
<reference key="1">
    <citation type="submission" date="2007-01" db="EMBL/GenBank/DDBJ databases">
        <title>The Genome Sequence of Puccinia graminis f. sp. tritici Strain CRL 75-36-700-3.</title>
        <authorList>
            <consortium name="The Broad Institute Genome Sequencing Platform"/>
            <person name="Birren B."/>
            <person name="Lander E."/>
            <person name="Galagan J."/>
            <person name="Nusbaum C."/>
            <person name="Devon K."/>
            <person name="Cuomo C."/>
            <person name="Jaffe D."/>
            <person name="Butler J."/>
            <person name="Alvarez P."/>
            <person name="Gnerre S."/>
            <person name="Grabherr M."/>
            <person name="Mauceli E."/>
            <person name="Brockman W."/>
            <person name="Young S."/>
            <person name="LaButti K."/>
            <person name="Sykes S."/>
            <person name="DeCaprio D."/>
            <person name="Crawford M."/>
            <person name="Koehrsen M."/>
            <person name="Engels R."/>
            <person name="Montgomery P."/>
            <person name="Pearson M."/>
            <person name="Howarth C."/>
            <person name="Larson L."/>
            <person name="White J."/>
            <person name="Zeng Q."/>
            <person name="Kodira C."/>
            <person name="Yandava C."/>
            <person name="Alvarado L."/>
            <person name="O'Leary S."/>
            <person name="Szabo L."/>
            <person name="Dean R."/>
            <person name="Schein J."/>
        </authorList>
    </citation>
    <scope>NUCLEOTIDE SEQUENCE</scope>
    <source>
        <strain>CRL 75-36-700-3</strain>
    </source>
</reference>
<evidence type="ECO:0000313" key="1">
    <source>
        <dbReference type="EMBL" id="EFP86660.1"/>
    </source>
</evidence>
<protein>
    <submittedName>
        <fullName evidence="1">Uncharacterized protein</fullName>
    </submittedName>
</protein>
<dbReference type="InParanoid" id="E3KQT5"/>
<dbReference type="RefSeq" id="XP_003331079.1">
    <property type="nucleotide sequence ID" value="XM_003331031.1"/>
</dbReference>
<sequence>MDSPATPESTAPEAGVGWRMDALWNPQFPRCSRRQSRKQSVTQIEGFRRRHLSQRRSNLAGAKTVLQHSPERNRLEFRGCADSHWAWVIEREAPLNREMCHSFNSNNRQLKTGSSYLSHWACDSCLSLYLELKATLGELIYQHNKALKVRSDHKTFPGIFRSIN</sequence>
<dbReference type="HOGENOM" id="CLU_1886766_0_0_1"/>
<dbReference type="GeneID" id="10540922"/>
<proteinExistence type="predicted"/>
<name>E3KQT5_PUCGT</name>
<dbReference type="KEGG" id="pgr:PGTG_13042"/>
<accession>E3KQT5</accession>
<organism evidence="1 2">
    <name type="scientific">Puccinia graminis f. sp. tritici (strain CRL 75-36-700-3 / race SCCL)</name>
    <name type="common">Black stem rust fungus</name>
    <dbReference type="NCBI Taxonomy" id="418459"/>
    <lineage>
        <taxon>Eukaryota</taxon>
        <taxon>Fungi</taxon>
        <taxon>Dikarya</taxon>
        <taxon>Basidiomycota</taxon>
        <taxon>Pucciniomycotina</taxon>
        <taxon>Pucciniomycetes</taxon>
        <taxon>Pucciniales</taxon>
        <taxon>Pucciniaceae</taxon>
        <taxon>Puccinia</taxon>
    </lineage>
</organism>
<keyword evidence="2" id="KW-1185">Reference proteome</keyword>
<dbReference type="VEuPathDB" id="FungiDB:PGTG_13042"/>
<dbReference type="AlphaFoldDB" id="E3KQT5"/>
<dbReference type="EMBL" id="DS178301">
    <property type="protein sequence ID" value="EFP86660.1"/>
    <property type="molecule type" value="Genomic_DNA"/>
</dbReference>
<reference evidence="2" key="2">
    <citation type="journal article" date="2011" name="Proc. Natl. Acad. Sci. U.S.A.">
        <title>Obligate biotrophy features unraveled by the genomic analysis of rust fungi.</title>
        <authorList>
            <person name="Duplessis S."/>
            <person name="Cuomo C.A."/>
            <person name="Lin Y.-C."/>
            <person name="Aerts A."/>
            <person name="Tisserant E."/>
            <person name="Veneault-Fourrey C."/>
            <person name="Joly D.L."/>
            <person name="Hacquard S."/>
            <person name="Amselem J."/>
            <person name="Cantarel B.L."/>
            <person name="Chiu R."/>
            <person name="Coutinho P.M."/>
            <person name="Feau N."/>
            <person name="Field M."/>
            <person name="Frey P."/>
            <person name="Gelhaye E."/>
            <person name="Goldberg J."/>
            <person name="Grabherr M.G."/>
            <person name="Kodira C.D."/>
            <person name="Kohler A."/>
            <person name="Kuees U."/>
            <person name="Lindquist E.A."/>
            <person name="Lucas S.M."/>
            <person name="Mago R."/>
            <person name="Mauceli E."/>
            <person name="Morin E."/>
            <person name="Murat C."/>
            <person name="Pangilinan J.L."/>
            <person name="Park R."/>
            <person name="Pearson M."/>
            <person name="Quesneville H."/>
            <person name="Rouhier N."/>
            <person name="Sakthikumar S."/>
            <person name="Salamov A.A."/>
            <person name="Schmutz J."/>
            <person name="Selles B."/>
            <person name="Shapiro H."/>
            <person name="Tanguay P."/>
            <person name="Tuskan G.A."/>
            <person name="Henrissat B."/>
            <person name="Van de Peer Y."/>
            <person name="Rouze P."/>
            <person name="Ellis J.G."/>
            <person name="Dodds P.N."/>
            <person name="Schein J.E."/>
            <person name="Zhong S."/>
            <person name="Hamelin R.C."/>
            <person name="Grigoriev I.V."/>
            <person name="Szabo L.J."/>
            <person name="Martin F."/>
        </authorList>
    </citation>
    <scope>NUCLEOTIDE SEQUENCE [LARGE SCALE GENOMIC DNA]</scope>
    <source>
        <strain evidence="2">CRL 75-36-700-3 / race SCCL</strain>
    </source>
</reference>